<keyword evidence="3 12" id="KW-0813">Transport</keyword>
<dbReference type="Pfam" id="PF07715">
    <property type="entry name" value="Plug"/>
    <property type="match status" value="1"/>
</dbReference>
<dbReference type="AlphaFoldDB" id="A0A1P8K9L9"/>
<dbReference type="InterPro" id="IPR000531">
    <property type="entry name" value="Beta-barrel_TonB"/>
</dbReference>
<dbReference type="GO" id="GO:0009279">
    <property type="term" value="C:cell outer membrane"/>
    <property type="evidence" value="ECO:0007669"/>
    <property type="project" value="UniProtKB-SubCell"/>
</dbReference>
<protein>
    <submittedName>
        <fullName evidence="17">TonB-dependent receptor</fullName>
    </submittedName>
</protein>
<organism evidence="17 18">
    <name type="scientific">Rhodoferax saidenbachensis</name>
    <dbReference type="NCBI Taxonomy" id="1484693"/>
    <lineage>
        <taxon>Bacteria</taxon>
        <taxon>Pseudomonadati</taxon>
        <taxon>Pseudomonadota</taxon>
        <taxon>Betaproteobacteria</taxon>
        <taxon>Burkholderiales</taxon>
        <taxon>Comamonadaceae</taxon>
        <taxon>Rhodoferax</taxon>
    </lineage>
</organism>
<dbReference type="eggNOG" id="COG4206">
    <property type="taxonomic scope" value="Bacteria"/>
</dbReference>
<feature type="domain" description="TonB-dependent receptor-like beta-barrel" evidence="15">
    <location>
        <begin position="202"/>
        <end position="585"/>
    </location>
</feature>
<feature type="domain" description="TonB-dependent receptor plug" evidence="16">
    <location>
        <begin position="51"/>
        <end position="153"/>
    </location>
</feature>
<dbReference type="KEGG" id="rsb:RS694_09145"/>
<evidence type="ECO:0000256" key="11">
    <source>
        <dbReference type="ARBA" id="ARBA00023237"/>
    </source>
</evidence>
<evidence type="ECO:0000313" key="17">
    <source>
        <dbReference type="EMBL" id="APW42681.1"/>
    </source>
</evidence>
<keyword evidence="18" id="KW-1185">Reference proteome</keyword>
<evidence type="ECO:0000313" key="18">
    <source>
        <dbReference type="Proteomes" id="UP000186110"/>
    </source>
</evidence>
<evidence type="ECO:0000256" key="8">
    <source>
        <dbReference type="ARBA" id="ARBA00023077"/>
    </source>
</evidence>
<sequence length="612" mass="65591">MQSGIFRTRLALLPCALLLAFSALAQSESVAVLKDVVVTATRSETLANAVISDVTVVTRDDIEKGSGRSVSELLARMAGVQMASNGGLGKNSSIFIRGTETRHVLLLVDGVRYGSATSGTPNFDTIPLEMIERIEVLKGPASALYGSDAVGGVIQIFTRKGGTGFHPYASVTAGEADRAELSTGFTGGEEQFSYSLGVQTLEENGFSSTNRRIGGTATTGFNADRDGFSQKAVNASMGWKLTKDWKIDATGLQTEGVNHYDGGTNPFDVRTEFVTSVKKLGLQGQLTSAWKSRVEGAVSTDKATSLTSTSTSQFDTEQEQWSWQNEVATPLGLVFAGLDSLREKVSGTQAYAVSNRTTDSAFVGVSGDAGAHSWQANTRQDRNSQFGNANTGLLAYGYRVTPDLRLRGSYGTSFKVPSFNSLYWVSSGFNGNPTTQPETGENAELGATLALGDQLLSLTHYQNRIKGFITTQPAVSNIPYVRIDGWTLALEGAVGAWDYRTSLDMLDARNEANGLKLIRRPDAQVTASASYAVGEWRLGASWLVASEAFDDAANTKPLGGYGTVDVHARKAVGKDWFVEGNVVNLGDKFYQTALGYNQPGRSAYITLRYQPK</sequence>
<dbReference type="Proteomes" id="UP000186110">
    <property type="component" value="Chromosome"/>
</dbReference>
<evidence type="ECO:0000256" key="5">
    <source>
        <dbReference type="ARBA" id="ARBA00022692"/>
    </source>
</evidence>
<dbReference type="GO" id="GO:0006811">
    <property type="term" value="P:monoatomic ion transport"/>
    <property type="evidence" value="ECO:0007669"/>
    <property type="project" value="UniProtKB-KW"/>
</dbReference>
<dbReference type="InterPro" id="IPR036942">
    <property type="entry name" value="Beta-barrel_TonB_sf"/>
</dbReference>
<evidence type="ECO:0000256" key="6">
    <source>
        <dbReference type="ARBA" id="ARBA00022729"/>
    </source>
</evidence>
<keyword evidence="11 12" id="KW-0998">Cell outer membrane</keyword>
<feature type="signal peptide" evidence="14">
    <location>
        <begin position="1"/>
        <end position="25"/>
    </location>
</feature>
<reference evidence="17 18" key="1">
    <citation type="submission" date="2017-01" db="EMBL/GenBank/DDBJ databases">
        <authorList>
            <person name="Mah S.A."/>
            <person name="Swanson W.J."/>
            <person name="Moy G.W."/>
            <person name="Vacquier V.D."/>
        </authorList>
    </citation>
    <scope>NUCLEOTIDE SEQUENCE [LARGE SCALE GENOMIC DNA]</scope>
    <source>
        <strain evidence="17 18">DSM 22694</strain>
    </source>
</reference>
<evidence type="ECO:0000256" key="13">
    <source>
        <dbReference type="RuleBase" id="RU003357"/>
    </source>
</evidence>
<dbReference type="SUPFAM" id="SSF56935">
    <property type="entry name" value="Porins"/>
    <property type="match status" value="1"/>
</dbReference>
<keyword evidence="9 12" id="KW-0472">Membrane</keyword>
<gene>
    <name evidence="17" type="ORF">RS694_09145</name>
</gene>
<dbReference type="PANTHER" id="PTHR30069:SF53">
    <property type="entry name" value="COLICIN I RECEPTOR-RELATED"/>
    <property type="match status" value="1"/>
</dbReference>
<dbReference type="InterPro" id="IPR039426">
    <property type="entry name" value="TonB-dep_rcpt-like"/>
</dbReference>
<proteinExistence type="inferred from homology"/>
<keyword evidence="7" id="KW-0406">Ion transport</keyword>
<evidence type="ECO:0000256" key="10">
    <source>
        <dbReference type="ARBA" id="ARBA00023170"/>
    </source>
</evidence>
<evidence type="ECO:0000256" key="7">
    <source>
        <dbReference type="ARBA" id="ARBA00023065"/>
    </source>
</evidence>
<evidence type="ECO:0000256" key="1">
    <source>
        <dbReference type="ARBA" id="ARBA00004571"/>
    </source>
</evidence>
<evidence type="ECO:0000259" key="16">
    <source>
        <dbReference type="Pfam" id="PF07715"/>
    </source>
</evidence>
<evidence type="ECO:0000256" key="4">
    <source>
        <dbReference type="ARBA" id="ARBA00022452"/>
    </source>
</evidence>
<dbReference type="Gene3D" id="2.40.170.20">
    <property type="entry name" value="TonB-dependent receptor, beta-barrel domain"/>
    <property type="match status" value="1"/>
</dbReference>
<evidence type="ECO:0000256" key="14">
    <source>
        <dbReference type="SAM" id="SignalP"/>
    </source>
</evidence>
<evidence type="ECO:0000256" key="12">
    <source>
        <dbReference type="PROSITE-ProRule" id="PRU01360"/>
    </source>
</evidence>
<dbReference type="PROSITE" id="PS52016">
    <property type="entry name" value="TONB_DEPENDENT_REC_3"/>
    <property type="match status" value="1"/>
</dbReference>
<evidence type="ECO:0000256" key="3">
    <source>
        <dbReference type="ARBA" id="ARBA00022448"/>
    </source>
</evidence>
<comment type="subcellular location">
    <subcellularLocation>
        <location evidence="1 12">Cell outer membrane</location>
        <topology evidence="1 12">Multi-pass membrane protein</topology>
    </subcellularLocation>
</comment>
<evidence type="ECO:0000256" key="9">
    <source>
        <dbReference type="ARBA" id="ARBA00023136"/>
    </source>
</evidence>
<dbReference type="GO" id="GO:0015889">
    <property type="term" value="P:cobalamin transport"/>
    <property type="evidence" value="ECO:0007669"/>
    <property type="project" value="TreeGrafter"/>
</dbReference>
<dbReference type="PANTHER" id="PTHR30069">
    <property type="entry name" value="TONB-DEPENDENT OUTER MEMBRANE RECEPTOR"/>
    <property type="match status" value="1"/>
</dbReference>
<keyword evidence="6 14" id="KW-0732">Signal</keyword>
<dbReference type="CDD" id="cd01347">
    <property type="entry name" value="ligand_gated_channel"/>
    <property type="match status" value="1"/>
</dbReference>
<keyword evidence="4 12" id="KW-1134">Transmembrane beta strand</keyword>
<feature type="chain" id="PRO_5012230428" evidence="14">
    <location>
        <begin position="26"/>
        <end position="612"/>
    </location>
</feature>
<evidence type="ECO:0000259" key="15">
    <source>
        <dbReference type="Pfam" id="PF00593"/>
    </source>
</evidence>
<dbReference type="InterPro" id="IPR037066">
    <property type="entry name" value="Plug_dom_sf"/>
</dbReference>
<keyword evidence="10 17" id="KW-0675">Receptor</keyword>
<comment type="similarity">
    <text evidence="2 12 13">Belongs to the TonB-dependent receptor family.</text>
</comment>
<keyword evidence="8 13" id="KW-0798">TonB box</keyword>
<dbReference type="EMBL" id="CP019239">
    <property type="protein sequence ID" value="APW42681.1"/>
    <property type="molecule type" value="Genomic_DNA"/>
</dbReference>
<dbReference type="Gene3D" id="2.170.130.10">
    <property type="entry name" value="TonB-dependent receptor, plug domain"/>
    <property type="match status" value="1"/>
</dbReference>
<dbReference type="STRING" id="1484693.RS694_09145"/>
<keyword evidence="5 12" id="KW-0812">Transmembrane</keyword>
<name>A0A1P8K9L9_9BURK</name>
<evidence type="ECO:0000256" key="2">
    <source>
        <dbReference type="ARBA" id="ARBA00009810"/>
    </source>
</evidence>
<dbReference type="Pfam" id="PF00593">
    <property type="entry name" value="TonB_dep_Rec_b-barrel"/>
    <property type="match status" value="1"/>
</dbReference>
<dbReference type="InterPro" id="IPR012910">
    <property type="entry name" value="Plug_dom"/>
</dbReference>
<accession>A0A1P8K9L9</accession>